<dbReference type="EMBL" id="LAZR01038525">
    <property type="protein sequence ID" value="KKL19331.1"/>
    <property type="molecule type" value="Genomic_DNA"/>
</dbReference>
<reference evidence="1" key="1">
    <citation type="journal article" date="2015" name="Nature">
        <title>Complex archaea that bridge the gap between prokaryotes and eukaryotes.</title>
        <authorList>
            <person name="Spang A."/>
            <person name="Saw J.H."/>
            <person name="Jorgensen S.L."/>
            <person name="Zaremba-Niedzwiedzka K."/>
            <person name="Martijn J."/>
            <person name="Lind A.E."/>
            <person name="van Eijk R."/>
            <person name="Schleper C."/>
            <person name="Guy L."/>
            <person name="Ettema T.J."/>
        </authorList>
    </citation>
    <scope>NUCLEOTIDE SEQUENCE</scope>
</reference>
<sequence>MTTEFGVSCIGTRNPTREMSEHCFKLGAWIVICGGIVSSGNAEGIDFAFAAGGNSIDPTKVHLHLPWKGFNDFQIRRENRIILPPYPQWMVDLTVKLHPRGPYLKRGPLALHTRNVAIVHRTLLCVAAPSNKVGGGGTGQGMRTSTDMGIELINLNHYEQADWRALAERIRTGLR</sequence>
<accession>A0A0F9DNT6</accession>
<protein>
    <recommendedName>
        <fullName evidence="2">DNA recombination-mediator protein A</fullName>
    </recommendedName>
</protein>
<gene>
    <name evidence="1" type="ORF">LCGC14_2466530</name>
</gene>
<name>A0A0F9DNT6_9ZZZZ</name>
<comment type="caution">
    <text evidence="1">The sequence shown here is derived from an EMBL/GenBank/DDBJ whole genome shotgun (WGS) entry which is preliminary data.</text>
</comment>
<proteinExistence type="predicted"/>
<evidence type="ECO:0008006" key="2">
    <source>
        <dbReference type="Google" id="ProtNLM"/>
    </source>
</evidence>
<evidence type="ECO:0000313" key="1">
    <source>
        <dbReference type="EMBL" id="KKL19331.1"/>
    </source>
</evidence>
<dbReference type="Gene3D" id="3.40.50.450">
    <property type="match status" value="1"/>
</dbReference>
<organism evidence="1">
    <name type="scientific">marine sediment metagenome</name>
    <dbReference type="NCBI Taxonomy" id="412755"/>
    <lineage>
        <taxon>unclassified sequences</taxon>
        <taxon>metagenomes</taxon>
        <taxon>ecological metagenomes</taxon>
    </lineage>
</organism>
<dbReference type="AlphaFoldDB" id="A0A0F9DNT6"/>